<reference evidence="2 3" key="1">
    <citation type="journal article" date="2019" name="Sci. Rep.">
        <title>Orb-weaving spider Araneus ventricosus genome elucidates the spidroin gene catalogue.</title>
        <authorList>
            <person name="Kono N."/>
            <person name="Nakamura H."/>
            <person name="Ohtoshi R."/>
            <person name="Moran D.A.P."/>
            <person name="Shinohara A."/>
            <person name="Yoshida Y."/>
            <person name="Fujiwara M."/>
            <person name="Mori M."/>
            <person name="Tomita M."/>
            <person name="Arakawa K."/>
        </authorList>
    </citation>
    <scope>NUCLEOTIDE SEQUENCE [LARGE SCALE GENOMIC DNA]</scope>
</reference>
<feature type="domain" description="RNase H type-1" evidence="1">
    <location>
        <begin position="1"/>
        <end position="34"/>
    </location>
</feature>
<accession>A0A4Y2MZJ4</accession>
<name>A0A4Y2MZJ4_ARAVE</name>
<organism evidence="2 3">
    <name type="scientific">Araneus ventricosus</name>
    <name type="common">Orbweaver spider</name>
    <name type="synonym">Epeira ventricosa</name>
    <dbReference type="NCBI Taxonomy" id="182803"/>
    <lineage>
        <taxon>Eukaryota</taxon>
        <taxon>Metazoa</taxon>
        <taxon>Ecdysozoa</taxon>
        <taxon>Arthropoda</taxon>
        <taxon>Chelicerata</taxon>
        <taxon>Arachnida</taxon>
        <taxon>Araneae</taxon>
        <taxon>Araneomorphae</taxon>
        <taxon>Entelegynae</taxon>
        <taxon>Araneoidea</taxon>
        <taxon>Araneidae</taxon>
        <taxon>Araneus</taxon>
    </lineage>
</organism>
<dbReference type="InterPro" id="IPR002156">
    <property type="entry name" value="RNaseH_domain"/>
</dbReference>
<proteinExistence type="predicted"/>
<dbReference type="AlphaFoldDB" id="A0A4Y2MZJ4"/>
<sequence>MFRAIGSVGLSWVKAHAGIPGNDLADQLAEDAIVNGNFLPLPAPYSFHKKFINSYILENWQRHWEDSKNSLRVREFVPLVDTTILTHNRYFLFFISGHGPFPANLYRFKIFNSPNCICGGLGDADYHIVPSY</sequence>
<dbReference type="EMBL" id="BGPR01008131">
    <property type="protein sequence ID" value="GBN31770.1"/>
    <property type="molecule type" value="Genomic_DNA"/>
</dbReference>
<dbReference type="GO" id="GO:0003676">
    <property type="term" value="F:nucleic acid binding"/>
    <property type="evidence" value="ECO:0007669"/>
    <property type="project" value="InterPro"/>
</dbReference>
<dbReference type="PROSITE" id="PS50879">
    <property type="entry name" value="RNASE_H_1"/>
    <property type="match status" value="1"/>
</dbReference>
<dbReference type="Gene3D" id="3.30.420.10">
    <property type="entry name" value="Ribonuclease H-like superfamily/Ribonuclease H"/>
    <property type="match status" value="1"/>
</dbReference>
<dbReference type="GO" id="GO:0004523">
    <property type="term" value="F:RNA-DNA hybrid ribonuclease activity"/>
    <property type="evidence" value="ECO:0007669"/>
    <property type="project" value="InterPro"/>
</dbReference>
<comment type="caution">
    <text evidence="2">The sequence shown here is derived from an EMBL/GenBank/DDBJ whole genome shotgun (WGS) entry which is preliminary data.</text>
</comment>
<evidence type="ECO:0000313" key="2">
    <source>
        <dbReference type="EMBL" id="GBN31770.1"/>
    </source>
</evidence>
<evidence type="ECO:0000313" key="3">
    <source>
        <dbReference type="Proteomes" id="UP000499080"/>
    </source>
</evidence>
<dbReference type="SUPFAM" id="SSF53098">
    <property type="entry name" value="Ribonuclease H-like"/>
    <property type="match status" value="1"/>
</dbReference>
<evidence type="ECO:0000259" key="1">
    <source>
        <dbReference type="PROSITE" id="PS50879"/>
    </source>
</evidence>
<dbReference type="OrthoDB" id="6437659at2759"/>
<keyword evidence="3" id="KW-1185">Reference proteome</keyword>
<gene>
    <name evidence="2" type="ORF">AVEN_132173_1</name>
</gene>
<dbReference type="Proteomes" id="UP000499080">
    <property type="component" value="Unassembled WGS sequence"/>
</dbReference>
<dbReference type="InterPro" id="IPR012337">
    <property type="entry name" value="RNaseH-like_sf"/>
</dbReference>
<protein>
    <recommendedName>
        <fullName evidence="1">RNase H type-1 domain-containing protein</fullName>
    </recommendedName>
</protein>
<dbReference type="InterPro" id="IPR036397">
    <property type="entry name" value="RNaseH_sf"/>
</dbReference>